<gene>
    <name evidence="1" type="ORF">CCAX7_28170</name>
</gene>
<dbReference type="AlphaFoldDB" id="A0A402CTC3"/>
<organism evidence="1 2">
    <name type="scientific">Capsulimonas corticalis</name>
    <dbReference type="NCBI Taxonomy" id="2219043"/>
    <lineage>
        <taxon>Bacteria</taxon>
        <taxon>Bacillati</taxon>
        <taxon>Armatimonadota</taxon>
        <taxon>Armatimonadia</taxon>
        <taxon>Capsulimonadales</taxon>
        <taxon>Capsulimonadaceae</taxon>
        <taxon>Capsulimonas</taxon>
    </lineage>
</organism>
<name>A0A402CTC3_9BACT</name>
<dbReference type="Proteomes" id="UP000287394">
    <property type="component" value="Chromosome"/>
</dbReference>
<proteinExistence type="predicted"/>
<dbReference type="EMBL" id="AP025739">
    <property type="protein sequence ID" value="BDI30766.1"/>
    <property type="molecule type" value="Genomic_DNA"/>
</dbReference>
<dbReference type="KEGG" id="ccot:CCAX7_28170"/>
<dbReference type="RefSeq" id="WP_165864068.1">
    <property type="nucleotide sequence ID" value="NZ_AP025739.1"/>
</dbReference>
<accession>A0A402CTC3</accession>
<keyword evidence="2" id="KW-1185">Reference proteome</keyword>
<evidence type="ECO:0000313" key="2">
    <source>
        <dbReference type="Proteomes" id="UP000287394"/>
    </source>
</evidence>
<protein>
    <submittedName>
        <fullName evidence="1">Uncharacterized protein</fullName>
    </submittedName>
</protein>
<reference evidence="1 2" key="1">
    <citation type="journal article" date="2019" name="Int. J. Syst. Evol. Microbiol.">
        <title>Capsulimonas corticalis gen. nov., sp. nov., an aerobic capsulated bacterium, of a novel bacterial order, Capsulimonadales ord. nov., of the class Armatimonadia of the phylum Armatimonadetes.</title>
        <authorList>
            <person name="Li J."/>
            <person name="Kudo C."/>
            <person name="Tonouchi A."/>
        </authorList>
    </citation>
    <scope>NUCLEOTIDE SEQUENCE [LARGE SCALE GENOMIC DNA]</scope>
    <source>
        <strain evidence="1 2">AX-7</strain>
    </source>
</reference>
<evidence type="ECO:0000313" key="1">
    <source>
        <dbReference type="EMBL" id="BDI30766.1"/>
    </source>
</evidence>
<sequence>MKNGVQVFKGSINDIQDMINSWATQNRATILSTSLCYDTNAAVIGHVFVIVVYTVE</sequence>